<dbReference type="InterPro" id="IPR013320">
    <property type="entry name" value="ConA-like_dom_sf"/>
</dbReference>
<dbReference type="SUPFAM" id="SSF49899">
    <property type="entry name" value="Concanavalin A-like lectins/glucanases"/>
    <property type="match status" value="1"/>
</dbReference>
<keyword evidence="1" id="KW-1133">Transmembrane helix</keyword>
<evidence type="ECO:0008006" key="3">
    <source>
        <dbReference type="Google" id="ProtNLM"/>
    </source>
</evidence>
<dbReference type="AlphaFoldDB" id="A0A6C0I6S3"/>
<keyword evidence="1" id="KW-0812">Transmembrane</keyword>
<name>A0A6C0I6S3_9ZZZZ</name>
<protein>
    <recommendedName>
        <fullName evidence="3">LamG-like jellyroll fold domain-containing protein</fullName>
    </recommendedName>
</protein>
<evidence type="ECO:0000256" key="1">
    <source>
        <dbReference type="SAM" id="Phobius"/>
    </source>
</evidence>
<dbReference type="PANTHER" id="PTHR42535">
    <property type="entry name" value="OOKINETE PROTEIN, PUTATIVE-RELATED"/>
    <property type="match status" value="1"/>
</dbReference>
<evidence type="ECO:0000313" key="2">
    <source>
        <dbReference type="EMBL" id="QHT88492.1"/>
    </source>
</evidence>
<dbReference type="EMBL" id="MN740118">
    <property type="protein sequence ID" value="QHT88492.1"/>
    <property type="molecule type" value="Genomic_DNA"/>
</dbReference>
<dbReference type="Gene3D" id="2.60.120.200">
    <property type="match status" value="1"/>
</dbReference>
<reference evidence="2" key="1">
    <citation type="journal article" date="2020" name="Nature">
        <title>Giant virus diversity and host interactions through global metagenomics.</title>
        <authorList>
            <person name="Schulz F."/>
            <person name="Roux S."/>
            <person name="Paez-Espino D."/>
            <person name="Jungbluth S."/>
            <person name="Walsh D.A."/>
            <person name="Denef V.J."/>
            <person name="McMahon K.D."/>
            <person name="Konstantinidis K.T."/>
            <person name="Eloe-Fadrosh E.A."/>
            <person name="Kyrpides N.C."/>
            <person name="Woyke T."/>
        </authorList>
    </citation>
    <scope>NUCLEOTIDE SEQUENCE</scope>
    <source>
        <strain evidence="2">GVMAG-M-3300023184-51</strain>
    </source>
</reference>
<proteinExistence type="predicted"/>
<organism evidence="2">
    <name type="scientific">viral metagenome</name>
    <dbReference type="NCBI Taxonomy" id="1070528"/>
    <lineage>
        <taxon>unclassified sequences</taxon>
        <taxon>metagenomes</taxon>
        <taxon>organismal metagenomes</taxon>
    </lineage>
</organism>
<dbReference type="Pfam" id="PF13385">
    <property type="entry name" value="Laminin_G_3"/>
    <property type="match status" value="1"/>
</dbReference>
<accession>A0A6C0I6S3</accession>
<sequence>MNGNSYSNTGSNLGSGSDTFNKFSSNNYVNASNDFLESNSLVARVAFLLLVLFGFIILLRIGIAILGYFYGPSGTPKLIDGMVDAKQLMIIPQDPNSSGANTISRSTNANDGIEFTWSTWIYIDDLTYNSGQYRCVFYKGNDFANDKNGPAGLNFPNNAPGLYIAPNTNTLVIYMNTYNVINEEITIPNIPLNKWINVIIRCQNTTLDVYINGTITKSHELNGVPKQNYGNIYVGMNGGFSGYVSNLWYYNYALGATEISKMVIAGPNTKMVGSGSNSMNMQNPNYLSLRWFFFGSGDQFNP</sequence>
<dbReference type="PANTHER" id="PTHR42535:SF2">
    <property type="entry name" value="CHROMOSOME UNDETERMINED SCAFFOLD_146, WHOLE GENOME SHOTGUN SEQUENCE"/>
    <property type="match status" value="1"/>
</dbReference>
<keyword evidence="1" id="KW-0472">Membrane</keyword>
<feature type="transmembrane region" description="Helical" evidence="1">
    <location>
        <begin position="45"/>
        <end position="70"/>
    </location>
</feature>